<evidence type="ECO:0000256" key="1">
    <source>
        <dbReference type="ARBA" id="ARBA00001933"/>
    </source>
</evidence>
<dbReference type="Pfam" id="PF00266">
    <property type="entry name" value="Aminotran_5"/>
    <property type="match status" value="1"/>
</dbReference>
<accession>A0ABP7B4Q4</accession>
<evidence type="ECO:0000256" key="6">
    <source>
        <dbReference type="ARBA" id="ARBA00023004"/>
    </source>
</evidence>
<dbReference type="EMBL" id="BAAAYV010000002">
    <property type="protein sequence ID" value="GAA3647350.1"/>
    <property type="molecule type" value="Genomic_DNA"/>
</dbReference>
<evidence type="ECO:0000256" key="7">
    <source>
        <dbReference type="ARBA" id="ARBA00023014"/>
    </source>
</evidence>
<feature type="domain" description="Aminotransferase class V" evidence="9">
    <location>
        <begin position="3"/>
        <end position="373"/>
    </location>
</feature>
<dbReference type="PANTHER" id="PTHR11601:SF34">
    <property type="entry name" value="CYSTEINE DESULFURASE"/>
    <property type="match status" value="1"/>
</dbReference>
<keyword evidence="11" id="KW-1185">Reference proteome</keyword>
<dbReference type="Proteomes" id="UP001410795">
    <property type="component" value="Unassembled WGS sequence"/>
</dbReference>
<evidence type="ECO:0000256" key="3">
    <source>
        <dbReference type="ARBA" id="ARBA00022679"/>
    </source>
</evidence>
<dbReference type="InterPro" id="IPR015422">
    <property type="entry name" value="PyrdxlP-dep_Trfase_small"/>
</dbReference>
<dbReference type="RefSeq" id="WP_221856707.1">
    <property type="nucleotide sequence ID" value="NZ_BAAAYV010000002.1"/>
</dbReference>
<keyword evidence="4" id="KW-0479">Metal-binding</keyword>
<protein>
    <submittedName>
        <fullName evidence="10">Cysteine desulfurase family protein</fullName>
    </submittedName>
</protein>
<evidence type="ECO:0000259" key="9">
    <source>
        <dbReference type="Pfam" id="PF00266"/>
    </source>
</evidence>
<keyword evidence="7" id="KW-0411">Iron-sulfur</keyword>
<dbReference type="PIRSF" id="PIRSF005572">
    <property type="entry name" value="NifS"/>
    <property type="match status" value="1"/>
</dbReference>
<evidence type="ECO:0000256" key="8">
    <source>
        <dbReference type="ARBA" id="ARBA00050776"/>
    </source>
</evidence>
<keyword evidence="5" id="KW-0663">Pyridoxal phosphate</keyword>
<dbReference type="InterPro" id="IPR000192">
    <property type="entry name" value="Aminotrans_V_dom"/>
</dbReference>
<evidence type="ECO:0000256" key="5">
    <source>
        <dbReference type="ARBA" id="ARBA00022898"/>
    </source>
</evidence>
<evidence type="ECO:0000313" key="10">
    <source>
        <dbReference type="EMBL" id="GAA3647350.1"/>
    </source>
</evidence>
<dbReference type="Gene3D" id="3.40.640.10">
    <property type="entry name" value="Type I PLP-dependent aspartate aminotransferase-like (Major domain)"/>
    <property type="match status" value="1"/>
</dbReference>
<comment type="cofactor">
    <cofactor evidence="1">
        <name>pyridoxal 5'-phosphate</name>
        <dbReference type="ChEBI" id="CHEBI:597326"/>
    </cofactor>
</comment>
<evidence type="ECO:0000256" key="4">
    <source>
        <dbReference type="ARBA" id="ARBA00022723"/>
    </source>
</evidence>
<keyword evidence="3" id="KW-0808">Transferase</keyword>
<dbReference type="Gene3D" id="3.90.1150.10">
    <property type="entry name" value="Aspartate Aminotransferase, domain 1"/>
    <property type="match status" value="1"/>
</dbReference>
<organism evidence="10 11">
    <name type="scientific">Microbacterium marinilacus</name>
    <dbReference type="NCBI Taxonomy" id="415209"/>
    <lineage>
        <taxon>Bacteria</taxon>
        <taxon>Bacillati</taxon>
        <taxon>Actinomycetota</taxon>
        <taxon>Actinomycetes</taxon>
        <taxon>Micrococcales</taxon>
        <taxon>Microbacteriaceae</taxon>
        <taxon>Microbacterium</taxon>
    </lineage>
</organism>
<keyword evidence="6" id="KW-0408">Iron</keyword>
<reference evidence="11" key="1">
    <citation type="journal article" date="2019" name="Int. J. Syst. Evol. Microbiol.">
        <title>The Global Catalogue of Microorganisms (GCM) 10K type strain sequencing project: providing services to taxonomists for standard genome sequencing and annotation.</title>
        <authorList>
            <consortium name="The Broad Institute Genomics Platform"/>
            <consortium name="The Broad Institute Genome Sequencing Center for Infectious Disease"/>
            <person name="Wu L."/>
            <person name="Ma J."/>
        </authorList>
    </citation>
    <scope>NUCLEOTIDE SEQUENCE [LARGE SCALE GENOMIC DNA]</scope>
    <source>
        <strain evidence="11">JCM 16546</strain>
    </source>
</reference>
<comment type="catalytic activity">
    <reaction evidence="8">
        <text>(sulfur carrier)-H + L-cysteine = (sulfur carrier)-SH + L-alanine</text>
        <dbReference type="Rhea" id="RHEA:43892"/>
        <dbReference type="Rhea" id="RHEA-COMP:14737"/>
        <dbReference type="Rhea" id="RHEA-COMP:14739"/>
        <dbReference type="ChEBI" id="CHEBI:29917"/>
        <dbReference type="ChEBI" id="CHEBI:35235"/>
        <dbReference type="ChEBI" id="CHEBI:57972"/>
        <dbReference type="ChEBI" id="CHEBI:64428"/>
        <dbReference type="EC" id="2.8.1.7"/>
    </reaction>
</comment>
<dbReference type="InterPro" id="IPR015421">
    <property type="entry name" value="PyrdxlP-dep_Trfase_major"/>
</dbReference>
<evidence type="ECO:0000256" key="2">
    <source>
        <dbReference type="ARBA" id="ARBA00006490"/>
    </source>
</evidence>
<gene>
    <name evidence="10" type="ORF">GCM10022202_03430</name>
</gene>
<dbReference type="Gene3D" id="1.10.260.50">
    <property type="match status" value="1"/>
</dbReference>
<dbReference type="SUPFAM" id="SSF53383">
    <property type="entry name" value="PLP-dependent transferases"/>
    <property type="match status" value="1"/>
</dbReference>
<dbReference type="InterPro" id="IPR016454">
    <property type="entry name" value="Cysteine_dSase"/>
</dbReference>
<proteinExistence type="inferred from homology"/>
<dbReference type="PANTHER" id="PTHR11601">
    <property type="entry name" value="CYSTEINE DESULFURYLASE FAMILY MEMBER"/>
    <property type="match status" value="1"/>
</dbReference>
<sequence length="387" mass="39774">MTVYLDHAATTPLRAEAREAWLAASEEVGNPSSIHGAGQRARRLLEDARDRLAAVLDCQPIEVVLTSGGTESVNLALKGLWWARRDDADLVVLPDGEHHATLDTVAWLSEHEGARVVPVAVDAEARIAPERFGAALGPDVALATALVANNEAGTVNDAAALAELAASQSVPLHLDAVAAFGHVPVSFRGWRAEATGPSGLVALSVSGHKIGAPVGTGALVVSRDARVSALLHGGGQQRSLRSGTQDVAGATALAVAAELAEAEREAEAARLSGLRDRVIAGVRASVPDAVLLGDPTRRLPGNIHLHLPGAPGESLLYLLDLAGIAASTGSACQAGVPEPSHVVTAMGLDERAARQVLRVTLGRTTVAGDVDALLAVLPDAYRRAAGL</sequence>
<dbReference type="InterPro" id="IPR015424">
    <property type="entry name" value="PyrdxlP-dep_Trfase"/>
</dbReference>
<comment type="caution">
    <text evidence="10">The sequence shown here is derived from an EMBL/GenBank/DDBJ whole genome shotgun (WGS) entry which is preliminary data.</text>
</comment>
<evidence type="ECO:0000313" key="11">
    <source>
        <dbReference type="Proteomes" id="UP001410795"/>
    </source>
</evidence>
<name>A0ABP7B4Q4_9MICO</name>
<comment type="similarity">
    <text evidence="2">Belongs to the class-V pyridoxal-phosphate-dependent aminotransferase family. NifS/IscS subfamily.</text>
</comment>